<proteinExistence type="predicted"/>
<dbReference type="HOGENOM" id="CLU_259351_0_0_7"/>
<keyword evidence="1" id="KW-0456">Lyase</keyword>
<dbReference type="Proteomes" id="UP000002139">
    <property type="component" value="Chromosome"/>
</dbReference>
<gene>
    <name evidence="1" type="ordered locus">sce2101</name>
</gene>
<dbReference type="BioCyc" id="SCEL448385:SCE_RS48455-MONOMER"/>
<protein>
    <submittedName>
        <fullName evidence="1">Possible Pectine lyase family protein</fullName>
    </submittedName>
</protein>
<dbReference type="SMART" id="SM00710">
    <property type="entry name" value="PbH1"/>
    <property type="match status" value="4"/>
</dbReference>
<dbReference type="OrthoDB" id="134981at2"/>
<keyword evidence="2" id="KW-1185">Reference proteome</keyword>
<sequence>MKGDFSRRTFDPTRHYRSLLMQQGRVQLDADWNEQAEIVAHRVETEALDLIGRAGGPMHAAGFRLVTATDALTDDEKAIPGNAAPLTIPAGALAITAGRYYVDGILCENDQRILLDNQPDFPAAAPSSNGVYLAYLDVWQRHITVIEEPHLREVALGGPDTATRIKTVWQVRLADIGALASPNCKSAFEAFLAAHPPPNGTMAAFCTHEARSSDPCIVSPSAGYRGLENQLYRVEIHENSARNPATNAPAVQATVSTDRRSIQISTASALFAAVQARLVAKESAAVEIFTDKGSAVVFAIKVDAATGTLTFSGGVGKDVINEDQPKVRLVDAVFKWSRDNGSVVTTINKIDKDKLTVHDVGRDTILGFAPGQWVEITDERKELRGELGEIVQIKETDGKRTITLAAEPTPLGGSSGVNPGATAKLRRWDGIGAIRFGSTDWIELENAVQVQFKNTRFQRGDYWNIPARAATADERSGQIDWLPEKSHKPAVGVEHHYAALGLVTRTSDTAVSVHDCRKLFPPVTELTSFFYLGGDGQEVMPDLTLPAALSLLPADLVVGVSNGQWPVKGARVRFKILHEARPDGGSIPGAGALAPAPTYTNVGAASDQEIVLETAADGTARARWSLGASAGNLYQVRAELLDVTGAVRHLPITFTANRSVASQVAFDPGQCAALQGKKTVQAAIEQLAHEPVLRLLSGDGQDAMPGQVLPLPIQIEVRDHCGPLVDAQLNISAPGALAVSSAGVGSGAGPATLTLTTDNNGVAAFSWRPDPAGAPVQRARVTLTNPSRVPGPAAWIEVTANLSTAAQVAFTPDPGCRLLQGTSTVQQALERICSDGACREIIVTPESKLKEVFDSIGEKEDAHVCFTPGTFHFESPVLIGGKGHLKISGAGEATFLDAGNIEKALVFIECKSVLARDLSGRAGVAQVPEKPGEESPPRHLNGVLTFRGTDRVTVENVRLQSGAGPVRAASAMTVVDAEDVRVRGSTFLVEDAQVGLLLVDVKRAEVVDNVVKVVSGKVELGWLMQNPRYRAGLRRLVLAGLQPPSAEGVEQPSEKTILERLERLDPKRAKELFALIRPRSLRTPQATLLTVAVLSGRDWPTLLNTISEPSKLSLAELKGALDGHIDAVFGALAGLHVTPPVPVAELPGFKHLYDLLADERTSIAAQGIVVAGEHAGDVRVRDNTVRGALQGIHVGLSHAPRDDGGPRRDAIQRLLVEGNTVYVHFSLDEQRDRHGIFVGNAQSLVIENNFVVVERTPLAAAGYIEGIRVFGDQGGMCIIRQNHLVDFDCGVRVQATNPGRPPRLWRVADNFAEFAVDQEITDPSPFE</sequence>
<name>A9FVC3_SORC5</name>
<dbReference type="EMBL" id="AM746676">
    <property type="protein sequence ID" value="CAN92260.1"/>
    <property type="molecule type" value="Genomic_DNA"/>
</dbReference>
<evidence type="ECO:0000313" key="2">
    <source>
        <dbReference type="Proteomes" id="UP000002139"/>
    </source>
</evidence>
<dbReference type="InterPro" id="IPR006626">
    <property type="entry name" value="PbH1"/>
</dbReference>
<reference evidence="1 2" key="1">
    <citation type="journal article" date="2007" name="Nat. Biotechnol.">
        <title>Complete genome sequence of the myxobacterium Sorangium cellulosum.</title>
        <authorList>
            <person name="Schneiker S."/>
            <person name="Perlova O."/>
            <person name="Kaiser O."/>
            <person name="Gerth K."/>
            <person name="Alici A."/>
            <person name="Altmeyer M.O."/>
            <person name="Bartels D."/>
            <person name="Bekel T."/>
            <person name="Beyer S."/>
            <person name="Bode E."/>
            <person name="Bode H.B."/>
            <person name="Bolten C.J."/>
            <person name="Choudhuri J.V."/>
            <person name="Doss S."/>
            <person name="Elnakady Y.A."/>
            <person name="Frank B."/>
            <person name="Gaigalat L."/>
            <person name="Goesmann A."/>
            <person name="Groeger C."/>
            <person name="Gross F."/>
            <person name="Jelsbak L."/>
            <person name="Jelsbak L."/>
            <person name="Kalinowski J."/>
            <person name="Kegler C."/>
            <person name="Knauber T."/>
            <person name="Konietzny S."/>
            <person name="Kopp M."/>
            <person name="Krause L."/>
            <person name="Krug D."/>
            <person name="Linke B."/>
            <person name="Mahmud T."/>
            <person name="Martinez-Arias R."/>
            <person name="McHardy A.C."/>
            <person name="Merai M."/>
            <person name="Meyer F."/>
            <person name="Mormann S."/>
            <person name="Munoz-Dorado J."/>
            <person name="Perez J."/>
            <person name="Pradella S."/>
            <person name="Rachid S."/>
            <person name="Raddatz G."/>
            <person name="Rosenau F."/>
            <person name="Rueckert C."/>
            <person name="Sasse F."/>
            <person name="Scharfe M."/>
            <person name="Schuster S.C."/>
            <person name="Suen G."/>
            <person name="Treuner-Lange A."/>
            <person name="Velicer G.J."/>
            <person name="Vorholter F.-J."/>
            <person name="Weissman K.J."/>
            <person name="Welch R.D."/>
            <person name="Wenzel S.C."/>
            <person name="Whitworth D.E."/>
            <person name="Wilhelm S."/>
            <person name="Wittmann C."/>
            <person name="Bloecker H."/>
            <person name="Puehler A."/>
            <person name="Mueller R."/>
        </authorList>
    </citation>
    <scope>NUCLEOTIDE SEQUENCE [LARGE SCALE GENOMIC DNA]</scope>
    <source>
        <strain evidence="2">So ce56</strain>
    </source>
</reference>
<dbReference type="SUPFAM" id="SSF51126">
    <property type="entry name" value="Pectin lyase-like"/>
    <property type="match status" value="1"/>
</dbReference>
<dbReference type="Pfam" id="PF20129">
    <property type="entry name" value="DUF6519"/>
    <property type="match status" value="3"/>
</dbReference>
<dbReference type="KEGG" id="scl:sce2101"/>
<dbReference type="InterPro" id="IPR011050">
    <property type="entry name" value="Pectin_lyase_fold/virulence"/>
</dbReference>
<organism evidence="1 2">
    <name type="scientific">Sorangium cellulosum (strain So ce56)</name>
    <name type="common">Polyangium cellulosum (strain So ce56)</name>
    <dbReference type="NCBI Taxonomy" id="448385"/>
    <lineage>
        <taxon>Bacteria</taxon>
        <taxon>Pseudomonadati</taxon>
        <taxon>Myxococcota</taxon>
        <taxon>Polyangia</taxon>
        <taxon>Polyangiales</taxon>
        <taxon>Polyangiaceae</taxon>
        <taxon>Sorangium</taxon>
    </lineage>
</organism>
<dbReference type="InterPro" id="IPR045392">
    <property type="entry name" value="DUF6519"/>
</dbReference>
<dbReference type="STRING" id="448385.sce2101"/>
<dbReference type="GO" id="GO:0016829">
    <property type="term" value="F:lyase activity"/>
    <property type="evidence" value="ECO:0007669"/>
    <property type="project" value="UniProtKB-KW"/>
</dbReference>
<accession>A9FVC3</accession>
<dbReference type="RefSeq" id="WP_012234736.1">
    <property type="nucleotide sequence ID" value="NC_010162.1"/>
</dbReference>
<evidence type="ECO:0000313" key="1">
    <source>
        <dbReference type="EMBL" id="CAN92260.1"/>
    </source>
</evidence>
<dbReference type="eggNOG" id="COG4447">
    <property type="taxonomic scope" value="Bacteria"/>
</dbReference>